<dbReference type="AlphaFoldDB" id="A0A6L8MMK1"/>
<evidence type="ECO:0000313" key="2">
    <source>
        <dbReference type="EMBL" id="MYM84437.1"/>
    </source>
</evidence>
<dbReference type="Pfam" id="PF01323">
    <property type="entry name" value="DSBA"/>
    <property type="match status" value="1"/>
</dbReference>
<dbReference type="InterPro" id="IPR001853">
    <property type="entry name" value="DSBA-like_thioredoxin_dom"/>
</dbReference>
<comment type="caution">
    <text evidence="2">The sequence shown here is derived from an EMBL/GenBank/DDBJ whole genome shotgun (WGS) entry which is preliminary data.</text>
</comment>
<gene>
    <name evidence="2" type="ORF">GTP44_21095</name>
</gene>
<sequence>MDKTVHYLFDPLCGWCYGAAPVVSSLLKVPGLNVKLQPTGLFSGAGARPMDAAFAAFAWSNDQRILSMTGQPFSAQYREHVLAGRSQMFDSGPATLALTAVSLTAPTQAFDALKAIQHARYVDGSDVTSLAVLADLLWALGLADAAAQLSQLDAALLSACRSSVAQAQRLMQALGARGVPTLVLESGGRRQMLNLDPGNSDPQALLRQIAAA</sequence>
<dbReference type="SUPFAM" id="SSF52833">
    <property type="entry name" value="Thioredoxin-like"/>
    <property type="match status" value="1"/>
</dbReference>
<dbReference type="Gene3D" id="3.40.30.10">
    <property type="entry name" value="Glutaredoxin"/>
    <property type="match status" value="1"/>
</dbReference>
<dbReference type="EMBL" id="WWCP01000032">
    <property type="protein sequence ID" value="MYM84437.1"/>
    <property type="molecule type" value="Genomic_DNA"/>
</dbReference>
<dbReference type="CDD" id="cd03025">
    <property type="entry name" value="DsbA_FrnE_like"/>
    <property type="match status" value="1"/>
</dbReference>
<dbReference type="Proteomes" id="UP000474565">
    <property type="component" value="Unassembled WGS sequence"/>
</dbReference>
<reference evidence="2 3" key="1">
    <citation type="submission" date="2019-12" db="EMBL/GenBank/DDBJ databases">
        <title>Novel species isolated from a subtropical stream in China.</title>
        <authorList>
            <person name="Lu H."/>
        </authorList>
    </citation>
    <scope>NUCLEOTIDE SEQUENCE [LARGE SCALE GENOMIC DNA]</scope>
    <source>
        <strain evidence="2 3">FT50W</strain>
    </source>
</reference>
<protein>
    <submittedName>
        <fullName evidence="2">DsbA family protein</fullName>
    </submittedName>
</protein>
<evidence type="ECO:0000259" key="1">
    <source>
        <dbReference type="Pfam" id="PF01323"/>
    </source>
</evidence>
<dbReference type="InterPro" id="IPR036249">
    <property type="entry name" value="Thioredoxin-like_sf"/>
</dbReference>
<proteinExistence type="predicted"/>
<evidence type="ECO:0000313" key="3">
    <source>
        <dbReference type="Proteomes" id="UP000474565"/>
    </source>
</evidence>
<dbReference type="GO" id="GO:0016491">
    <property type="term" value="F:oxidoreductase activity"/>
    <property type="evidence" value="ECO:0007669"/>
    <property type="project" value="InterPro"/>
</dbReference>
<dbReference type="RefSeq" id="WP_161020947.1">
    <property type="nucleotide sequence ID" value="NZ_WWCP01000032.1"/>
</dbReference>
<accession>A0A6L8MMK1</accession>
<name>A0A6L8MMK1_9BURK</name>
<organism evidence="2 3">
    <name type="scientific">Duganella lactea</name>
    <dbReference type="NCBI Taxonomy" id="2692173"/>
    <lineage>
        <taxon>Bacteria</taxon>
        <taxon>Pseudomonadati</taxon>
        <taxon>Pseudomonadota</taxon>
        <taxon>Betaproteobacteria</taxon>
        <taxon>Burkholderiales</taxon>
        <taxon>Oxalobacteraceae</taxon>
        <taxon>Telluria group</taxon>
        <taxon>Duganella</taxon>
    </lineage>
</organism>
<feature type="domain" description="DSBA-like thioredoxin" evidence="1">
    <location>
        <begin position="4"/>
        <end position="209"/>
    </location>
</feature>